<proteinExistence type="predicted"/>
<gene>
    <name evidence="2" type="primary">sle2_160</name>
</gene>
<evidence type="ECO:0000313" key="3">
    <source>
        <dbReference type="Proteomes" id="UP000035016"/>
    </source>
</evidence>
<dbReference type="KEGG" id="sle:sle2_160"/>
<protein>
    <submittedName>
        <fullName evidence="2">Uncharacterized protein</fullName>
    </submittedName>
</protein>
<accession>A0A0F7VLC3</accession>
<geneLocation type="plasmid" evidence="2 3">
    <name>pSLE2</name>
</geneLocation>
<sequence length="47" mass="4793">MALLPQNRGSNATKQRLRSARADSAVRASGRSNGLPGSRPAMAAATA</sequence>
<name>A0A0F7VLC3_STRLW</name>
<feature type="compositionally biased region" description="Low complexity" evidence="1">
    <location>
        <begin position="22"/>
        <end position="32"/>
    </location>
</feature>
<organism evidence="2 3">
    <name type="scientific">Streptomyces leeuwenhoekii</name>
    <dbReference type="NCBI Taxonomy" id="1437453"/>
    <lineage>
        <taxon>Bacteria</taxon>
        <taxon>Bacillati</taxon>
        <taxon>Actinomycetota</taxon>
        <taxon>Actinomycetes</taxon>
        <taxon>Kitasatosporales</taxon>
        <taxon>Streptomycetaceae</taxon>
        <taxon>Streptomyces</taxon>
    </lineage>
</organism>
<dbReference type="AlphaFoldDB" id="A0A0F7VLC3"/>
<evidence type="ECO:0000256" key="1">
    <source>
        <dbReference type="SAM" id="MobiDB-lite"/>
    </source>
</evidence>
<reference evidence="3" key="1">
    <citation type="submission" date="2015-02" db="EMBL/GenBank/DDBJ databases">
        <authorList>
            <person name="Gomez-Escribano P.J."/>
        </authorList>
    </citation>
    <scope>NUCLEOTIDE SEQUENCE [LARGE SCALE GENOMIC DNA]</scope>
    <source>
        <strain evidence="3">C34 (DSM 42122 / NRRL B-24963)</strain>
        <plasmid evidence="3">pSLE2</plasmid>
    </source>
</reference>
<dbReference type="EMBL" id="LN831789">
    <property type="protein sequence ID" value="CQR59460.1"/>
    <property type="molecule type" value="Genomic_DNA"/>
</dbReference>
<dbReference type="Proteomes" id="UP000035016">
    <property type="component" value="Plasmid pSLE2"/>
</dbReference>
<feature type="region of interest" description="Disordered" evidence="1">
    <location>
        <begin position="1"/>
        <end position="47"/>
    </location>
</feature>
<keyword evidence="2" id="KW-0614">Plasmid</keyword>
<evidence type="ECO:0000313" key="2">
    <source>
        <dbReference type="EMBL" id="CQR59460.1"/>
    </source>
</evidence>